<evidence type="ECO:0000256" key="6">
    <source>
        <dbReference type="PROSITE-ProRule" id="PRU10141"/>
    </source>
</evidence>
<dbReference type="InterPro" id="IPR017441">
    <property type="entry name" value="Protein_kinase_ATP_BS"/>
</dbReference>
<protein>
    <submittedName>
        <fullName evidence="9">8990_t:CDS:1</fullName>
    </submittedName>
</protein>
<dbReference type="InterPro" id="IPR008271">
    <property type="entry name" value="Ser/Thr_kinase_AS"/>
</dbReference>
<dbReference type="FunFam" id="3.30.200.20:FF:000315">
    <property type="entry name" value="Calcium-dependent protein kinase 3"/>
    <property type="match status" value="1"/>
</dbReference>
<dbReference type="GO" id="GO:0004674">
    <property type="term" value="F:protein serine/threonine kinase activity"/>
    <property type="evidence" value="ECO:0007669"/>
    <property type="project" value="UniProtKB-KW"/>
</dbReference>
<dbReference type="Pfam" id="PF00069">
    <property type="entry name" value="Pkinase"/>
    <property type="match status" value="1"/>
</dbReference>
<dbReference type="PROSITE" id="PS00108">
    <property type="entry name" value="PROTEIN_KINASE_ST"/>
    <property type="match status" value="1"/>
</dbReference>
<feature type="binding site" evidence="6">
    <location>
        <position position="283"/>
    </location>
    <ligand>
        <name>ATP</name>
        <dbReference type="ChEBI" id="CHEBI:30616"/>
    </ligand>
</feature>
<dbReference type="AlphaFoldDB" id="A0A9N9DL54"/>
<evidence type="ECO:0000256" key="2">
    <source>
        <dbReference type="ARBA" id="ARBA00022679"/>
    </source>
</evidence>
<dbReference type="GO" id="GO:0005524">
    <property type="term" value="F:ATP binding"/>
    <property type="evidence" value="ECO:0007669"/>
    <property type="project" value="UniProtKB-UniRule"/>
</dbReference>
<dbReference type="OrthoDB" id="40902at2759"/>
<evidence type="ECO:0000256" key="3">
    <source>
        <dbReference type="ARBA" id="ARBA00022741"/>
    </source>
</evidence>
<dbReference type="InterPro" id="IPR000719">
    <property type="entry name" value="Prot_kinase_dom"/>
</dbReference>
<accession>A0A9N9DL54</accession>
<reference evidence="9" key="1">
    <citation type="submission" date="2021-06" db="EMBL/GenBank/DDBJ databases">
        <authorList>
            <person name="Kallberg Y."/>
            <person name="Tangrot J."/>
            <person name="Rosling A."/>
        </authorList>
    </citation>
    <scope>NUCLEOTIDE SEQUENCE</scope>
    <source>
        <strain evidence="9">CL551</strain>
    </source>
</reference>
<feature type="domain" description="Protein kinase" evidence="8">
    <location>
        <begin position="250"/>
        <end position="507"/>
    </location>
</feature>
<name>A0A9N9DL54_9GLOM</name>
<evidence type="ECO:0000256" key="1">
    <source>
        <dbReference type="ARBA" id="ARBA00022527"/>
    </source>
</evidence>
<dbReference type="InterPro" id="IPR011009">
    <property type="entry name" value="Kinase-like_dom_sf"/>
</dbReference>
<organism evidence="9 10">
    <name type="scientific">Acaulospora morrowiae</name>
    <dbReference type="NCBI Taxonomy" id="94023"/>
    <lineage>
        <taxon>Eukaryota</taxon>
        <taxon>Fungi</taxon>
        <taxon>Fungi incertae sedis</taxon>
        <taxon>Mucoromycota</taxon>
        <taxon>Glomeromycotina</taxon>
        <taxon>Glomeromycetes</taxon>
        <taxon>Diversisporales</taxon>
        <taxon>Acaulosporaceae</taxon>
        <taxon>Acaulospora</taxon>
    </lineage>
</organism>
<dbReference type="SMART" id="SM00220">
    <property type="entry name" value="S_TKc"/>
    <property type="match status" value="1"/>
</dbReference>
<keyword evidence="2" id="KW-0808">Transferase</keyword>
<dbReference type="Gene3D" id="3.30.200.20">
    <property type="entry name" value="Phosphorylase Kinase, domain 1"/>
    <property type="match status" value="1"/>
</dbReference>
<gene>
    <name evidence="9" type="ORF">AMORRO_LOCUS9578</name>
</gene>
<feature type="region of interest" description="Disordered" evidence="7">
    <location>
        <begin position="596"/>
        <end position="617"/>
    </location>
</feature>
<feature type="region of interest" description="Disordered" evidence="7">
    <location>
        <begin position="726"/>
        <end position="745"/>
    </location>
</feature>
<evidence type="ECO:0000256" key="5">
    <source>
        <dbReference type="ARBA" id="ARBA00022840"/>
    </source>
</evidence>
<dbReference type="PROSITE" id="PS00107">
    <property type="entry name" value="PROTEIN_KINASE_ATP"/>
    <property type="match status" value="1"/>
</dbReference>
<sequence length="745" mass="82490">MNRDMHEHITLHVHSIFQLTLGRKREHNVEQNNNKQKGKQRITNAKTPKTTITTANNITTITTNPSPQINNNIVGKSELIINEAFVSNTEGRIIFLSKKNSGNNFATDKNNLEIYSDSNVPHVTNADQVVSEFSAENNEPMISIGKKYDPKARRKSLTFTQSCKNTPAYFKNRTRLAMHKILAQIFGSKDDENPVKNGKIGNNLVAQDDAFGKTQEATTNANKKRTKTKLSSFISSDEPPYPWSLEKYYKVSKKVLGRGSFAVVKECTDKRTGVNYALKIILKTDIRGKEQMLTTELDVLKQVDHPNVVSLHDLFETKEAVYIITGLALGGELFGQLLQRGSYTEKDAAALIEQILQGVEYLHAHEIVHRDLKPENLLFSDKSSSSKLMITDFGLSKILTHHNDILMTACGTPGYVAPEVLKQIGYGKPVDIWSVGVILYTMLCGYTPFWGEDQSELFESILRGVYHYDDDYWANISDEAKDLIDKMLAYDPDRRITAHDALAHPWFKYAAEMVDVDSSASTPISPQFPLSSLRAHANFKKAFHVIQGVTRLRKLSSSERLSTATVSMNDGRTSLAIYQGSSLDVYTAGVIDITDENHGEGASNSSSGDKSRNRRNFNAQTLGSSGVLGFKSALGTLDEDAVIDNHIYTDNRAIFDYSGNNNYSISVNDRSLTVTSSVWSSSSESSMSVDSEISSSASTIRAPPTASSSPRSIPPINTSIARPHHLTSHQVSPLDSPTTNLVHPV</sequence>
<dbReference type="SUPFAM" id="SSF56112">
    <property type="entry name" value="Protein kinase-like (PK-like)"/>
    <property type="match status" value="1"/>
</dbReference>
<evidence type="ECO:0000313" key="9">
    <source>
        <dbReference type="EMBL" id="CAG8642426.1"/>
    </source>
</evidence>
<dbReference type="FunFam" id="1.10.510.10:FF:000026">
    <property type="entry name" value="Calcium/calmodulin-dependent protein kinase type 1"/>
    <property type="match status" value="1"/>
</dbReference>
<feature type="compositionally biased region" description="Polar residues" evidence="7">
    <location>
        <begin position="728"/>
        <end position="745"/>
    </location>
</feature>
<dbReference type="CDD" id="cd05117">
    <property type="entry name" value="STKc_CAMK"/>
    <property type="match status" value="1"/>
</dbReference>
<feature type="region of interest" description="Disordered" evidence="7">
    <location>
        <begin position="685"/>
        <end position="720"/>
    </location>
</feature>
<keyword evidence="10" id="KW-1185">Reference proteome</keyword>
<keyword evidence="4" id="KW-0418">Kinase</keyword>
<keyword evidence="5 6" id="KW-0067">ATP-binding</keyword>
<evidence type="ECO:0000256" key="7">
    <source>
        <dbReference type="SAM" id="MobiDB-lite"/>
    </source>
</evidence>
<keyword evidence="1" id="KW-0723">Serine/threonine-protein kinase</keyword>
<evidence type="ECO:0000259" key="8">
    <source>
        <dbReference type="PROSITE" id="PS50011"/>
    </source>
</evidence>
<dbReference type="PANTHER" id="PTHR24347">
    <property type="entry name" value="SERINE/THREONINE-PROTEIN KINASE"/>
    <property type="match status" value="1"/>
</dbReference>
<evidence type="ECO:0000256" key="4">
    <source>
        <dbReference type="ARBA" id="ARBA00022777"/>
    </source>
</evidence>
<proteinExistence type="predicted"/>
<dbReference type="EMBL" id="CAJVPV010009534">
    <property type="protein sequence ID" value="CAG8642426.1"/>
    <property type="molecule type" value="Genomic_DNA"/>
</dbReference>
<keyword evidence="3 6" id="KW-0547">Nucleotide-binding</keyword>
<comment type="caution">
    <text evidence="9">The sequence shown here is derived from an EMBL/GenBank/DDBJ whole genome shotgun (WGS) entry which is preliminary data.</text>
</comment>
<evidence type="ECO:0000313" key="10">
    <source>
        <dbReference type="Proteomes" id="UP000789342"/>
    </source>
</evidence>
<dbReference type="PROSITE" id="PS50011">
    <property type="entry name" value="PROTEIN_KINASE_DOM"/>
    <property type="match status" value="1"/>
</dbReference>
<dbReference type="Gene3D" id="1.10.510.10">
    <property type="entry name" value="Transferase(Phosphotransferase) domain 1"/>
    <property type="match status" value="1"/>
</dbReference>
<dbReference type="Proteomes" id="UP000789342">
    <property type="component" value="Unassembled WGS sequence"/>
</dbReference>